<feature type="compositionally biased region" description="Polar residues" evidence="1">
    <location>
        <begin position="77"/>
        <end position="98"/>
    </location>
</feature>
<feature type="compositionally biased region" description="Basic residues" evidence="1">
    <location>
        <begin position="102"/>
        <end position="112"/>
    </location>
</feature>
<feature type="compositionally biased region" description="Basic and acidic residues" evidence="1">
    <location>
        <begin position="51"/>
        <end position="76"/>
    </location>
</feature>
<feature type="region of interest" description="Disordered" evidence="1">
    <location>
        <begin position="1"/>
        <end position="176"/>
    </location>
</feature>
<feature type="compositionally biased region" description="Acidic residues" evidence="1">
    <location>
        <begin position="40"/>
        <end position="50"/>
    </location>
</feature>
<evidence type="ECO:0000313" key="2">
    <source>
        <dbReference type="EMBL" id="CBY34320.1"/>
    </source>
</evidence>
<evidence type="ECO:0000256" key="1">
    <source>
        <dbReference type="SAM" id="MobiDB-lite"/>
    </source>
</evidence>
<sequence>MEALDPKEQSSSESPERLQEAMETEGQGEAAQESPVNPEEPTEETTPDMTEEARAAEEELTEKIKEDDELSTKDSISELSMSNTQRQTDSPVSVANSEHSSRPNKRKRKGTPTRHLEVSQAESQSDRECEEVLSENLAGSPKNEIPVVLSDEAASEDKHQPTKSKPKKYAAPRLDLFGPPQHYMELFGPPMRQRTENCSVVIRGIGEEELYYGPGDKDPGEIVIPVRNTV</sequence>
<accession>E4YFP6</accession>
<feature type="compositionally biased region" description="Basic residues" evidence="1">
    <location>
        <begin position="161"/>
        <end position="170"/>
    </location>
</feature>
<reference evidence="2" key="1">
    <citation type="journal article" date="2010" name="Science">
        <title>Plasticity of animal genome architecture unmasked by rapid evolution of a pelagic tunicate.</title>
        <authorList>
            <person name="Denoeud F."/>
            <person name="Henriet S."/>
            <person name="Mungpakdee S."/>
            <person name="Aury J.M."/>
            <person name="Da Silva C."/>
            <person name="Brinkmann H."/>
            <person name="Mikhaleva J."/>
            <person name="Olsen L.C."/>
            <person name="Jubin C."/>
            <person name="Canestro C."/>
            <person name="Bouquet J.M."/>
            <person name="Danks G."/>
            <person name="Poulain J."/>
            <person name="Campsteijn C."/>
            <person name="Adamski M."/>
            <person name="Cross I."/>
            <person name="Yadetie F."/>
            <person name="Muffato M."/>
            <person name="Louis A."/>
            <person name="Butcher S."/>
            <person name="Tsagkogeorga G."/>
            <person name="Konrad A."/>
            <person name="Singh S."/>
            <person name="Jensen M.F."/>
            <person name="Cong E.H."/>
            <person name="Eikeseth-Otteraa H."/>
            <person name="Noel B."/>
            <person name="Anthouard V."/>
            <person name="Porcel B.M."/>
            <person name="Kachouri-Lafond R."/>
            <person name="Nishino A."/>
            <person name="Ugolini M."/>
            <person name="Chourrout P."/>
            <person name="Nishida H."/>
            <person name="Aasland R."/>
            <person name="Huzurbazar S."/>
            <person name="Westhof E."/>
            <person name="Delsuc F."/>
            <person name="Lehrach H."/>
            <person name="Reinhardt R."/>
            <person name="Weissenbach J."/>
            <person name="Roy S.W."/>
            <person name="Artiguenave F."/>
            <person name="Postlethwait J.H."/>
            <person name="Manak J.R."/>
            <person name="Thompson E.M."/>
            <person name="Jaillon O."/>
            <person name="Du Pasquier L."/>
            <person name="Boudinot P."/>
            <person name="Liberles D.A."/>
            <person name="Volff J.N."/>
            <person name="Philippe H."/>
            <person name="Lenhard B."/>
            <person name="Roest Crollius H."/>
            <person name="Wincker P."/>
            <person name="Chourrout D."/>
        </authorList>
    </citation>
    <scope>NUCLEOTIDE SEQUENCE [LARGE SCALE GENOMIC DNA]</scope>
</reference>
<proteinExistence type="predicted"/>
<name>E4YFP6_OIKDI</name>
<feature type="compositionally biased region" description="Basic and acidic residues" evidence="1">
    <location>
        <begin position="1"/>
        <end position="20"/>
    </location>
</feature>
<gene>
    <name evidence="2" type="ORF">GSOID_T00024338001</name>
</gene>
<dbReference type="AlphaFoldDB" id="E4YFP6"/>
<organism evidence="2">
    <name type="scientific">Oikopleura dioica</name>
    <name type="common">Tunicate</name>
    <dbReference type="NCBI Taxonomy" id="34765"/>
    <lineage>
        <taxon>Eukaryota</taxon>
        <taxon>Metazoa</taxon>
        <taxon>Chordata</taxon>
        <taxon>Tunicata</taxon>
        <taxon>Appendicularia</taxon>
        <taxon>Copelata</taxon>
        <taxon>Oikopleuridae</taxon>
        <taxon>Oikopleura</taxon>
    </lineage>
</organism>
<protein>
    <submittedName>
        <fullName evidence="2">Uncharacterized protein</fullName>
    </submittedName>
</protein>
<dbReference type="EMBL" id="FN654497">
    <property type="protein sequence ID" value="CBY34320.1"/>
    <property type="molecule type" value="Genomic_DNA"/>
</dbReference>
<dbReference type="Proteomes" id="UP000011014">
    <property type="component" value="Unassembled WGS sequence"/>
</dbReference>